<accession>A0ABT9UAD8</accession>
<dbReference type="PANTHER" id="PTHR43133:SF51">
    <property type="entry name" value="RNA POLYMERASE SIGMA FACTOR"/>
    <property type="match status" value="1"/>
</dbReference>
<dbReference type="Proteomes" id="UP001229346">
    <property type="component" value="Unassembled WGS sequence"/>
</dbReference>
<keyword evidence="4" id="KW-0804">Transcription</keyword>
<feature type="domain" description="RNA polymerase sigma-70 region 2" evidence="5">
    <location>
        <begin position="22"/>
        <end position="88"/>
    </location>
</feature>
<dbReference type="InterPro" id="IPR014284">
    <property type="entry name" value="RNA_pol_sigma-70_dom"/>
</dbReference>
<evidence type="ECO:0000256" key="3">
    <source>
        <dbReference type="ARBA" id="ARBA00023082"/>
    </source>
</evidence>
<organism evidence="7 8">
    <name type="scientific">Paenibacillus harenae</name>
    <dbReference type="NCBI Taxonomy" id="306543"/>
    <lineage>
        <taxon>Bacteria</taxon>
        <taxon>Bacillati</taxon>
        <taxon>Bacillota</taxon>
        <taxon>Bacilli</taxon>
        <taxon>Bacillales</taxon>
        <taxon>Paenibacillaceae</taxon>
        <taxon>Paenibacillus</taxon>
    </lineage>
</organism>
<evidence type="ECO:0000259" key="6">
    <source>
        <dbReference type="Pfam" id="PF08281"/>
    </source>
</evidence>
<dbReference type="PANTHER" id="PTHR43133">
    <property type="entry name" value="RNA POLYMERASE ECF-TYPE SIGMA FACTO"/>
    <property type="match status" value="1"/>
</dbReference>
<gene>
    <name evidence="7" type="ORF">J2T15_006077</name>
</gene>
<protein>
    <submittedName>
        <fullName evidence="7">RNA polymerase sigma-70 factor (ECF subfamily)</fullName>
    </submittedName>
</protein>
<dbReference type="SUPFAM" id="SSF88659">
    <property type="entry name" value="Sigma3 and sigma4 domains of RNA polymerase sigma factors"/>
    <property type="match status" value="1"/>
</dbReference>
<dbReference type="EMBL" id="JAUSSU010000021">
    <property type="protein sequence ID" value="MDQ0116596.1"/>
    <property type="molecule type" value="Genomic_DNA"/>
</dbReference>
<evidence type="ECO:0000313" key="7">
    <source>
        <dbReference type="EMBL" id="MDQ0116596.1"/>
    </source>
</evidence>
<dbReference type="InterPro" id="IPR039425">
    <property type="entry name" value="RNA_pol_sigma-70-like"/>
</dbReference>
<evidence type="ECO:0000313" key="8">
    <source>
        <dbReference type="Proteomes" id="UP001229346"/>
    </source>
</evidence>
<dbReference type="Gene3D" id="1.10.10.10">
    <property type="entry name" value="Winged helix-like DNA-binding domain superfamily/Winged helix DNA-binding domain"/>
    <property type="match status" value="1"/>
</dbReference>
<dbReference type="Pfam" id="PF04542">
    <property type="entry name" value="Sigma70_r2"/>
    <property type="match status" value="1"/>
</dbReference>
<comment type="similarity">
    <text evidence="1">Belongs to the sigma-70 factor family. ECF subfamily.</text>
</comment>
<keyword evidence="2" id="KW-0805">Transcription regulation</keyword>
<dbReference type="Pfam" id="PF08281">
    <property type="entry name" value="Sigma70_r4_2"/>
    <property type="match status" value="1"/>
</dbReference>
<proteinExistence type="inferred from homology"/>
<evidence type="ECO:0000256" key="1">
    <source>
        <dbReference type="ARBA" id="ARBA00010641"/>
    </source>
</evidence>
<keyword evidence="8" id="KW-1185">Reference proteome</keyword>
<dbReference type="InterPro" id="IPR036388">
    <property type="entry name" value="WH-like_DNA-bd_sf"/>
</dbReference>
<evidence type="ECO:0000259" key="5">
    <source>
        <dbReference type="Pfam" id="PF04542"/>
    </source>
</evidence>
<evidence type="ECO:0000256" key="2">
    <source>
        <dbReference type="ARBA" id="ARBA00023015"/>
    </source>
</evidence>
<keyword evidence="3" id="KW-0731">Sigma factor</keyword>
<dbReference type="InterPro" id="IPR013325">
    <property type="entry name" value="RNA_pol_sigma_r2"/>
</dbReference>
<dbReference type="Gene3D" id="1.10.1740.10">
    <property type="match status" value="1"/>
</dbReference>
<dbReference type="InterPro" id="IPR007627">
    <property type="entry name" value="RNA_pol_sigma70_r2"/>
</dbReference>
<dbReference type="InterPro" id="IPR013249">
    <property type="entry name" value="RNA_pol_sigma70_r4_t2"/>
</dbReference>
<name>A0ABT9UAD8_PAEHA</name>
<sequence>MSAERQAIERLRSGDETALRWLMEQYGNDIMRTASLLLKDRHLAEDVSQDVFLAAYQKIGQFRSEGSFRSWLLQITINRCRGKMRLASWSRLFMRSWSGGDSDIEDELPWTADRKDLMRDTVPGSEKWAEKLSLRAAIASLPLHYREAIVLYYYQELSIKQLTEVLKEPEGTVKSKLLRGRRLLRLKLEEGGWSDERGAGTIEVMARQTGK</sequence>
<dbReference type="NCBIfam" id="TIGR02937">
    <property type="entry name" value="sigma70-ECF"/>
    <property type="match status" value="1"/>
</dbReference>
<comment type="caution">
    <text evidence="7">The sequence shown here is derived from an EMBL/GenBank/DDBJ whole genome shotgun (WGS) entry which is preliminary data.</text>
</comment>
<dbReference type="InterPro" id="IPR013324">
    <property type="entry name" value="RNA_pol_sigma_r3/r4-like"/>
</dbReference>
<reference evidence="7 8" key="1">
    <citation type="submission" date="2023-07" db="EMBL/GenBank/DDBJ databases">
        <title>Sorghum-associated microbial communities from plants grown in Nebraska, USA.</title>
        <authorList>
            <person name="Schachtman D."/>
        </authorList>
    </citation>
    <scope>NUCLEOTIDE SEQUENCE [LARGE SCALE GENOMIC DNA]</scope>
    <source>
        <strain evidence="7 8">CC482</strain>
    </source>
</reference>
<dbReference type="RefSeq" id="WP_307208666.1">
    <property type="nucleotide sequence ID" value="NZ_JAUSSU010000021.1"/>
</dbReference>
<evidence type="ECO:0000256" key="4">
    <source>
        <dbReference type="ARBA" id="ARBA00023163"/>
    </source>
</evidence>
<dbReference type="SUPFAM" id="SSF88946">
    <property type="entry name" value="Sigma2 domain of RNA polymerase sigma factors"/>
    <property type="match status" value="1"/>
</dbReference>
<feature type="domain" description="RNA polymerase sigma factor 70 region 4 type 2" evidence="6">
    <location>
        <begin position="132"/>
        <end position="184"/>
    </location>
</feature>